<dbReference type="Proteomes" id="UP000318297">
    <property type="component" value="Unassembled WGS sequence"/>
</dbReference>
<evidence type="ECO:0000256" key="5">
    <source>
        <dbReference type="ARBA" id="ARBA00022989"/>
    </source>
</evidence>
<feature type="transmembrane region" description="Helical" evidence="8">
    <location>
        <begin position="71"/>
        <end position="89"/>
    </location>
</feature>
<dbReference type="PRINTS" id="PR01036">
    <property type="entry name" value="TCRTETB"/>
</dbReference>
<dbReference type="OrthoDB" id="7375466at2"/>
<feature type="transmembrane region" description="Helical" evidence="8">
    <location>
        <begin position="466"/>
        <end position="486"/>
    </location>
</feature>
<feature type="domain" description="Major facilitator superfamily (MFS) profile" evidence="9">
    <location>
        <begin position="6"/>
        <end position="490"/>
    </location>
</feature>
<evidence type="ECO:0000256" key="3">
    <source>
        <dbReference type="ARBA" id="ARBA00022475"/>
    </source>
</evidence>
<feature type="transmembrane region" description="Helical" evidence="8">
    <location>
        <begin position="351"/>
        <end position="375"/>
    </location>
</feature>
<reference evidence="10 11" key="1">
    <citation type="submission" date="2019-06" db="EMBL/GenBank/DDBJ databases">
        <title>Sequencing the genomes of 1000 actinobacteria strains.</title>
        <authorList>
            <person name="Klenk H.-P."/>
        </authorList>
    </citation>
    <scope>NUCLEOTIDE SEQUENCE [LARGE SCALE GENOMIC DNA]</scope>
    <source>
        <strain evidence="10 11">DSM 19560</strain>
    </source>
</reference>
<dbReference type="AlphaFoldDB" id="A0A561E150"/>
<feature type="transmembrane region" description="Helical" evidence="8">
    <location>
        <begin position="95"/>
        <end position="118"/>
    </location>
</feature>
<keyword evidence="11" id="KW-1185">Reference proteome</keyword>
<keyword evidence="4 8" id="KW-0812">Transmembrane</keyword>
<keyword evidence="3" id="KW-1003">Cell membrane</keyword>
<evidence type="ECO:0000256" key="7">
    <source>
        <dbReference type="SAM" id="MobiDB-lite"/>
    </source>
</evidence>
<protein>
    <submittedName>
        <fullName evidence="10">EmrB/QacA subfamily drug resistance transporter</fullName>
    </submittedName>
</protein>
<feature type="transmembrane region" description="Helical" evidence="8">
    <location>
        <begin position="130"/>
        <end position="152"/>
    </location>
</feature>
<dbReference type="GO" id="GO:0005886">
    <property type="term" value="C:plasma membrane"/>
    <property type="evidence" value="ECO:0007669"/>
    <property type="project" value="UniProtKB-SubCell"/>
</dbReference>
<comment type="subcellular location">
    <subcellularLocation>
        <location evidence="1">Cell membrane</location>
        <topology evidence="1">Multi-pass membrane protein</topology>
    </subcellularLocation>
</comment>
<dbReference type="RefSeq" id="WP_145229896.1">
    <property type="nucleotide sequence ID" value="NZ_VIVQ01000003.1"/>
</dbReference>
<evidence type="ECO:0000256" key="1">
    <source>
        <dbReference type="ARBA" id="ARBA00004651"/>
    </source>
</evidence>
<name>A0A561E150_9MICO</name>
<feature type="transmembrane region" description="Helical" evidence="8">
    <location>
        <begin position="7"/>
        <end position="32"/>
    </location>
</feature>
<feature type="transmembrane region" description="Helical" evidence="8">
    <location>
        <begin position="44"/>
        <end position="64"/>
    </location>
</feature>
<organism evidence="10 11">
    <name type="scientific">Rudaeicoccus suwonensis</name>
    <dbReference type="NCBI Taxonomy" id="657409"/>
    <lineage>
        <taxon>Bacteria</taxon>
        <taxon>Bacillati</taxon>
        <taxon>Actinomycetota</taxon>
        <taxon>Actinomycetes</taxon>
        <taxon>Micrococcales</taxon>
        <taxon>Dermacoccaceae</taxon>
        <taxon>Rudaeicoccus</taxon>
    </lineage>
</organism>
<dbReference type="Pfam" id="PF07690">
    <property type="entry name" value="MFS_1"/>
    <property type="match status" value="1"/>
</dbReference>
<feature type="transmembrane region" description="Helical" evidence="8">
    <location>
        <begin position="251"/>
        <end position="276"/>
    </location>
</feature>
<dbReference type="Gene3D" id="1.20.1250.20">
    <property type="entry name" value="MFS general substrate transporter like domains"/>
    <property type="match status" value="1"/>
</dbReference>
<accession>A0A561E150</accession>
<dbReference type="SUPFAM" id="SSF103473">
    <property type="entry name" value="MFS general substrate transporter"/>
    <property type="match status" value="1"/>
</dbReference>
<feature type="transmembrane region" description="Helical" evidence="8">
    <location>
        <begin position="396"/>
        <end position="414"/>
    </location>
</feature>
<evidence type="ECO:0000256" key="2">
    <source>
        <dbReference type="ARBA" id="ARBA00022448"/>
    </source>
</evidence>
<evidence type="ECO:0000256" key="4">
    <source>
        <dbReference type="ARBA" id="ARBA00022692"/>
    </source>
</evidence>
<dbReference type="NCBIfam" id="TIGR00711">
    <property type="entry name" value="efflux_EmrB"/>
    <property type="match status" value="1"/>
</dbReference>
<feature type="transmembrane region" description="Helical" evidence="8">
    <location>
        <begin position="158"/>
        <end position="180"/>
    </location>
</feature>
<comment type="caution">
    <text evidence="10">The sequence shown here is derived from an EMBL/GenBank/DDBJ whole genome shotgun (WGS) entry which is preliminary data.</text>
</comment>
<dbReference type="GO" id="GO:0022857">
    <property type="term" value="F:transmembrane transporter activity"/>
    <property type="evidence" value="ECO:0007669"/>
    <property type="project" value="InterPro"/>
</dbReference>
<evidence type="ECO:0000259" key="9">
    <source>
        <dbReference type="PROSITE" id="PS50850"/>
    </source>
</evidence>
<dbReference type="PANTHER" id="PTHR42718">
    <property type="entry name" value="MAJOR FACILITATOR SUPERFAMILY MULTIDRUG TRANSPORTER MFSC"/>
    <property type="match status" value="1"/>
</dbReference>
<dbReference type="PROSITE" id="PS50850">
    <property type="entry name" value="MFS"/>
    <property type="match status" value="1"/>
</dbReference>
<dbReference type="EMBL" id="VIVQ01000003">
    <property type="protein sequence ID" value="TWE09327.1"/>
    <property type="molecule type" value="Genomic_DNA"/>
</dbReference>
<evidence type="ECO:0000313" key="10">
    <source>
        <dbReference type="EMBL" id="TWE09327.1"/>
    </source>
</evidence>
<feature type="region of interest" description="Disordered" evidence="7">
    <location>
        <begin position="495"/>
        <end position="539"/>
    </location>
</feature>
<dbReference type="PANTHER" id="PTHR42718:SF49">
    <property type="entry name" value="EXPORT PROTEIN"/>
    <property type="match status" value="1"/>
</dbReference>
<feature type="transmembrane region" description="Helical" evidence="8">
    <location>
        <begin position="216"/>
        <end position="239"/>
    </location>
</feature>
<dbReference type="InterPro" id="IPR004638">
    <property type="entry name" value="EmrB-like"/>
</dbReference>
<sequence length="539" mass="55319">MRKWLPLVTICTGTLMLLVDVTIVNVALPAMADNLRTSFTSLQWVVDIYALVLAALLMGIGSLADRLGHRATYIVGLALFAAASAASGLAQNPSILITARAVQGVGGAAMFATTFALLNNSYHGRDRGTAYGIWGAVSGAAAAIGPIAGGLLTEHLSWRWIFFVNLPFAVAAIVLSFVVLRSDERHRTPLDFLGMSTFTVFAGALTFALIRANEHGWGNSLVVILFAVSLVALVAFVIAEAKLKHPMLDLALLRSGPFVGALIAGFVLTAGAFAYLTYASIWMQSVLGMSPVEAGLASLPLAIASFATSASVGRLMHGDRNWWAVGLGIALTGVGGVIVAIQMGAGADWKALVAGLFVSGVGVGLSAPTLSSTAMSAVPKDRGGMAAGAVNSARQLGFALGIAAMGSLFASRISSSLSSHHVPKSSSIGNAVAGGQSQMVLHSVPAAYQQQLHTAIHIATADGLRLTAIVAGVLGIVGGIVAALLIRPRNERPAPRHLASAEDAGAHEAGSHAAGAHRSGLHETGESATPEDDPDLAKV</sequence>
<feature type="transmembrane region" description="Helical" evidence="8">
    <location>
        <begin position="296"/>
        <end position="315"/>
    </location>
</feature>
<proteinExistence type="predicted"/>
<evidence type="ECO:0000256" key="8">
    <source>
        <dbReference type="SAM" id="Phobius"/>
    </source>
</evidence>
<dbReference type="InterPro" id="IPR036259">
    <property type="entry name" value="MFS_trans_sf"/>
</dbReference>
<keyword evidence="2" id="KW-0813">Transport</keyword>
<evidence type="ECO:0000313" key="11">
    <source>
        <dbReference type="Proteomes" id="UP000318297"/>
    </source>
</evidence>
<feature type="compositionally biased region" description="Acidic residues" evidence="7">
    <location>
        <begin position="529"/>
        <end position="539"/>
    </location>
</feature>
<feature type="transmembrane region" description="Helical" evidence="8">
    <location>
        <begin position="192"/>
        <end position="210"/>
    </location>
</feature>
<keyword evidence="6 8" id="KW-0472">Membrane</keyword>
<dbReference type="CDD" id="cd17321">
    <property type="entry name" value="MFS_MMR_MDR_like"/>
    <property type="match status" value="1"/>
</dbReference>
<evidence type="ECO:0000256" key="6">
    <source>
        <dbReference type="ARBA" id="ARBA00023136"/>
    </source>
</evidence>
<feature type="transmembrane region" description="Helical" evidence="8">
    <location>
        <begin position="322"/>
        <end position="345"/>
    </location>
</feature>
<dbReference type="InterPro" id="IPR011701">
    <property type="entry name" value="MFS"/>
</dbReference>
<dbReference type="Gene3D" id="1.20.1720.10">
    <property type="entry name" value="Multidrug resistance protein D"/>
    <property type="match status" value="1"/>
</dbReference>
<keyword evidence="5 8" id="KW-1133">Transmembrane helix</keyword>
<gene>
    <name evidence="10" type="ORF">BKA23_3027</name>
</gene>
<dbReference type="InterPro" id="IPR020846">
    <property type="entry name" value="MFS_dom"/>
</dbReference>